<dbReference type="OrthoDB" id="6419547at2759"/>
<protein>
    <submittedName>
        <fullName evidence="1">Uncharacterized protein</fullName>
    </submittedName>
</protein>
<sequence length="96" mass="10553">MRTVRSAPLLGRIGLRDGADIIRLAWPPVERRSPLYPCTSDGLDMQLFLLPSLPAQNPIRVSGHDPAFPKTPSALPHSANDGEYLFISFKSDPCLL</sequence>
<comment type="caution">
    <text evidence="1">The sequence shown here is derived from an EMBL/GenBank/DDBJ whole genome shotgun (WGS) entry which is preliminary data.</text>
</comment>
<reference evidence="1" key="1">
    <citation type="submission" date="2020-07" db="EMBL/GenBank/DDBJ databases">
        <title>Multicomponent nature underlies the extraordinary mechanical properties of spider dragline silk.</title>
        <authorList>
            <person name="Kono N."/>
            <person name="Nakamura H."/>
            <person name="Mori M."/>
            <person name="Yoshida Y."/>
            <person name="Ohtoshi R."/>
            <person name="Malay A.D."/>
            <person name="Moran D.A.P."/>
            <person name="Tomita M."/>
            <person name="Numata K."/>
            <person name="Arakawa K."/>
        </authorList>
    </citation>
    <scope>NUCLEOTIDE SEQUENCE</scope>
</reference>
<evidence type="ECO:0000313" key="2">
    <source>
        <dbReference type="Proteomes" id="UP000887116"/>
    </source>
</evidence>
<organism evidence="1 2">
    <name type="scientific">Trichonephila clavata</name>
    <name type="common">Joro spider</name>
    <name type="synonym">Nephila clavata</name>
    <dbReference type="NCBI Taxonomy" id="2740835"/>
    <lineage>
        <taxon>Eukaryota</taxon>
        <taxon>Metazoa</taxon>
        <taxon>Ecdysozoa</taxon>
        <taxon>Arthropoda</taxon>
        <taxon>Chelicerata</taxon>
        <taxon>Arachnida</taxon>
        <taxon>Araneae</taxon>
        <taxon>Araneomorphae</taxon>
        <taxon>Entelegynae</taxon>
        <taxon>Araneoidea</taxon>
        <taxon>Nephilidae</taxon>
        <taxon>Trichonephila</taxon>
    </lineage>
</organism>
<dbReference type="Proteomes" id="UP000887116">
    <property type="component" value="Unassembled WGS sequence"/>
</dbReference>
<name>A0A8X6L0Z5_TRICU</name>
<keyword evidence="2" id="KW-1185">Reference proteome</keyword>
<dbReference type="AlphaFoldDB" id="A0A8X6L0Z5"/>
<accession>A0A8X6L0Z5</accession>
<dbReference type="EMBL" id="BMAO01014245">
    <property type="protein sequence ID" value="GFQ93755.1"/>
    <property type="molecule type" value="Genomic_DNA"/>
</dbReference>
<proteinExistence type="predicted"/>
<gene>
    <name evidence="1" type="ORF">TNCT_456091</name>
</gene>
<evidence type="ECO:0000313" key="1">
    <source>
        <dbReference type="EMBL" id="GFQ93755.1"/>
    </source>
</evidence>